<dbReference type="RefSeq" id="WP_378258242.1">
    <property type="nucleotide sequence ID" value="NZ_JBHSIT010000006.1"/>
</dbReference>
<keyword evidence="3 6" id="KW-1133">Transmembrane helix</keyword>
<keyword evidence="4 6" id="KW-0472">Membrane</keyword>
<evidence type="ECO:0000256" key="1">
    <source>
        <dbReference type="ARBA" id="ARBA00004141"/>
    </source>
</evidence>
<evidence type="ECO:0000256" key="5">
    <source>
        <dbReference type="ARBA" id="ARBA00023251"/>
    </source>
</evidence>
<dbReference type="PRINTS" id="PR00164">
    <property type="entry name" value="ABC2TRNSPORT"/>
</dbReference>
<sequence length="257" mass="27278">MTTALAHTWYVTQRYGQSVVRQPVWVLSALLQPVIWLVLFGALFRRIVDIPGFGGSYIGFLTPAIVVMTAMFSAGLCGMTVLADLESGVVDRMLVSPIRRGAILGGLLVEQAAVVFVQCTIVLLLGLALGARYEGGPLGALVLLVAAVALGIAIAGLSNAVALTTRRRESVIGVVQLLLMPLTYLSAAFMKLSLVPPWIRDIAHVNPVNWAVTAGREALMGAPDWGRVFLHLGLTVAFAVLATLLGNAAFGAYRRSV</sequence>
<dbReference type="PIRSF" id="PIRSF006648">
    <property type="entry name" value="DrrB"/>
    <property type="match status" value="1"/>
</dbReference>
<keyword evidence="5" id="KW-0046">Antibiotic resistance</keyword>
<gene>
    <name evidence="8" type="ORF">ACFPCY_22805</name>
</gene>
<dbReference type="InterPro" id="IPR047817">
    <property type="entry name" value="ABC2_TM_bact-type"/>
</dbReference>
<feature type="transmembrane region" description="Helical" evidence="6">
    <location>
        <begin position="170"/>
        <end position="190"/>
    </location>
</feature>
<comment type="similarity">
    <text evidence="6">Belongs to the ABC-2 integral membrane protein family.</text>
</comment>
<accession>A0ABV9U3R0</accession>
<feature type="transmembrane region" description="Helical" evidence="6">
    <location>
        <begin position="228"/>
        <end position="253"/>
    </location>
</feature>
<evidence type="ECO:0000256" key="4">
    <source>
        <dbReference type="ARBA" id="ARBA00023136"/>
    </source>
</evidence>
<evidence type="ECO:0000256" key="6">
    <source>
        <dbReference type="RuleBase" id="RU361157"/>
    </source>
</evidence>
<reference evidence="9" key="1">
    <citation type="journal article" date="2019" name="Int. J. Syst. Evol. Microbiol.">
        <title>The Global Catalogue of Microorganisms (GCM) 10K type strain sequencing project: providing services to taxonomists for standard genome sequencing and annotation.</title>
        <authorList>
            <consortium name="The Broad Institute Genomics Platform"/>
            <consortium name="The Broad Institute Genome Sequencing Center for Infectious Disease"/>
            <person name="Wu L."/>
            <person name="Ma J."/>
        </authorList>
    </citation>
    <scope>NUCLEOTIDE SEQUENCE [LARGE SCALE GENOMIC DNA]</scope>
    <source>
        <strain evidence="9">KLKA75</strain>
    </source>
</reference>
<dbReference type="Pfam" id="PF01061">
    <property type="entry name" value="ABC2_membrane"/>
    <property type="match status" value="1"/>
</dbReference>
<name>A0ABV9U3R0_9ACTN</name>
<evidence type="ECO:0000256" key="2">
    <source>
        <dbReference type="ARBA" id="ARBA00022692"/>
    </source>
</evidence>
<comment type="subcellular location">
    <subcellularLocation>
        <location evidence="6">Cell membrane</location>
        <topology evidence="6">Multi-pass membrane protein</topology>
    </subcellularLocation>
    <subcellularLocation>
        <location evidence="1">Membrane</location>
        <topology evidence="1">Multi-pass membrane protein</topology>
    </subcellularLocation>
</comment>
<keyword evidence="6" id="KW-0813">Transport</keyword>
<evidence type="ECO:0000313" key="8">
    <source>
        <dbReference type="EMBL" id="MFC4910163.1"/>
    </source>
</evidence>
<keyword evidence="2 6" id="KW-0812">Transmembrane</keyword>
<dbReference type="EMBL" id="JBHSIT010000006">
    <property type="protein sequence ID" value="MFC4910163.1"/>
    <property type="molecule type" value="Genomic_DNA"/>
</dbReference>
<organism evidence="8 9">
    <name type="scientific">Actinomadura gamaensis</name>
    <dbReference type="NCBI Taxonomy" id="1763541"/>
    <lineage>
        <taxon>Bacteria</taxon>
        <taxon>Bacillati</taxon>
        <taxon>Actinomycetota</taxon>
        <taxon>Actinomycetes</taxon>
        <taxon>Streptosporangiales</taxon>
        <taxon>Thermomonosporaceae</taxon>
        <taxon>Actinomadura</taxon>
    </lineage>
</organism>
<evidence type="ECO:0000313" key="9">
    <source>
        <dbReference type="Proteomes" id="UP001595872"/>
    </source>
</evidence>
<dbReference type="InterPro" id="IPR000412">
    <property type="entry name" value="ABC_2_transport"/>
</dbReference>
<evidence type="ECO:0000259" key="7">
    <source>
        <dbReference type="PROSITE" id="PS51012"/>
    </source>
</evidence>
<keyword evidence="6" id="KW-1003">Cell membrane</keyword>
<dbReference type="PANTHER" id="PTHR43229:SF2">
    <property type="entry name" value="NODULATION PROTEIN J"/>
    <property type="match status" value="1"/>
</dbReference>
<dbReference type="PROSITE" id="PS51012">
    <property type="entry name" value="ABC_TM2"/>
    <property type="match status" value="1"/>
</dbReference>
<dbReference type="PANTHER" id="PTHR43229">
    <property type="entry name" value="NODULATION PROTEIN J"/>
    <property type="match status" value="1"/>
</dbReference>
<dbReference type="InterPro" id="IPR013525">
    <property type="entry name" value="ABC2_TM"/>
</dbReference>
<feature type="transmembrane region" description="Helical" evidence="6">
    <location>
        <begin position="103"/>
        <end position="129"/>
    </location>
</feature>
<feature type="transmembrane region" description="Helical" evidence="6">
    <location>
        <begin position="24"/>
        <end position="44"/>
    </location>
</feature>
<feature type="transmembrane region" description="Helical" evidence="6">
    <location>
        <begin position="56"/>
        <end position="82"/>
    </location>
</feature>
<dbReference type="InterPro" id="IPR051784">
    <property type="entry name" value="Nod_factor_ABC_transporter"/>
</dbReference>
<comment type="caution">
    <text evidence="8">The sequence shown here is derived from an EMBL/GenBank/DDBJ whole genome shotgun (WGS) entry which is preliminary data.</text>
</comment>
<evidence type="ECO:0000256" key="3">
    <source>
        <dbReference type="ARBA" id="ARBA00022989"/>
    </source>
</evidence>
<proteinExistence type="inferred from homology"/>
<protein>
    <recommendedName>
        <fullName evidence="6">Transport permease protein</fullName>
    </recommendedName>
</protein>
<dbReference type="Proteomes" id="UP001595872">
    <property type="component" value="Unassembled WGS sequence"/>
</dbReference>
<feature type="transmembrane region" description="Helical" evidence="6">
    <location>
        <begin position="141"/>
        <end position="163"/>
    </location>
</feature>
<keyword evidence="9" id="KW-1185">Reference proteome</keyword>
<feature type="domain" description="ABC transmembrane type-2" evidence="7">
    <location>
        <begin position="24"/>
        <end position="253"/>
    </location>
</feature>